<accession>A0A6J6G721</accession>
<evidence type="ECO:0000313" key="1">
    <source>
        <dbReference type="EMBL" id="CAB4592578.1"/>
    </source>
</evidence>
<gene>
    <name evidence="1" type="ORF">UFOPK1722_01716</name>
</gene>
<reference evidence="1" key="1">
    <citation type="submission" date="2020-05" db="EMBL/GenBank/DDBJ databases">
        <authorList>
            <person name="Chiriac C."/>
            <person name="Salcher M."/>
            <person name="Ghai R."/>
            <person name="Kavagutti S V."/>
        </authorList>
    </citation>
    <scope>NUCLEOTIDE SEQUENCE</scope>
</reference>
<protein>
    <submittedName>
        <fullName evidence="1">Unannotated protein</fullName>
    </submittedName>
</protein>
<organism evidence="1">
    <name type="scientific">freshwater metagenome</name>
    <dbReference type="NCBI Taxonomy" id="449393"/>
    <lineage>
        <taxon>unclassified sequences</taxon>
        <taxon>metagenomes</taxon>
        <taxon>ecological metagenomes</taxon>
    </lineage>
</organism>
<dbReference type="AlphaFoldDB" id="A0A6J6G721"/>
<name>A0A6J6G721_9ZZZZ</name>
<dbReference type="EMBL" id="CAEZTS010000195">
    <property type="protein sequence ID" value="CAB4592578.1"/>
    <property type="molecule type" value="Genomic_DNA"/>
</dbReference>
<proteinExistence type="predicted"/>
<sequence length="207" mass="21953">MLCALSSCFTGSRPTLEPMDTAVVVDDPAAAAVLDILAASPGSTSFTVRYEIVTNFGGLSTLAVVAVDEILGTSVEIGETRYLYTVEGTTSTCSTTTFECVTGIDETRISDRQLTSTFFKQSAIERIRQDTRVAVAPAIGREDSTVVDRASVCADFAVVDSQGAERTKTYCALTDYAVISTMETADLSVRAVSVEDSVDAARFQPPA</sequence>